<accession>A0A6A6TA23</accession>
<dbReference type="Gene3D" id="3.65.10.20">
    <property type="entry name" value="RNA 3'-terminal phosphate cyclase domain"/>
    <property type="match status" value="1"/>
</dbReference>
<dbReference type="AlphaFoldDB" id="A0A6A6TA23"/>
<name>A0A6A6TA23_9PLEO</name>
<sequence>MLPTLLPVIPFSQLGPCKNRTSVSEEGITLRIRGVTYTEDTPSRKYLEFVIMPHLLDIGLGDNINIHLPGEDDPGEGWCVGKEKTKGLLVGHVKPLRAPLRAFNFGRREAILRLDALGLIESEQENPDEELEFAAQYEFDIFDASSEYHYWYPYAKLSTQADSYHLLPTYSRCSRSNLYQPGLPTRFKVDVATRKSRALATF</sequence>
<reference evidence="1" key="1">
    <citation type="journal article" date="2020" name="Stud. Mycol.">
        <title>101 Dothideomycetes genomes: a test case for predicting lifestyles and emergence of pathogens.</title>
        <authorList>
            <person name="Haridas S."/>
            <person name="Albert R."/>
            <person name="Binder M."/>
            <person name="Bloem J."/>
            <person name="Labutti K."/>
            <person name="Salamov A."/>
            <person name="Andreopoulos B."/>
            <person name="Baker S."/>
            <person name="Barry K."/>
            <person name="Bills G."/>
            <person name="Bluhm B."/>
            <person name="Cannon C."/>
            <person name="Castanera R."/>
            <person name="Culley D."/>
            <person name="Daum C."/>
            <person name="Ezra D."/>
            <person name="Gonzalez J."/>
            <person name="Henrissat B."/>
            <person name="Kuo A."/>
            <person name="Liang C."/>
            <person name="Lipzen A."/>
            <person name="Lutzoni F."/>
            <person name="Magnuson J."/>
            <person name="Mondo S."/>
            <person name="Nolan M."/>
            <person name="Ohm R."/>
            <person name="Pangilinan J."/>
            <person name="Park H.-J."/>
            <person name="Ramirez L."/>
            <person name="Alfaro M."/>
            <person name="Sun H."/>
            <person name="Tritt A."/>
            <person name="Yoshinaga Y."/>
            <person name="Zwiers L.-H."/>
            <person name="Turgeon B."/>
            <person name="Goodwin S."/>
            <person name="Spatafora J."/>
            <person name="Crous P."/>
            <person name="Grigoriev I."/>
        </authorList>
    </citation>
    <scope>NUCLEOTIDE SEQUENCE</scope>
    <source>
        <strain evidence="1">CBS 122681</strain>
    </source>
</reference>
<dbReference type="EMBL" id="MU004340">
    <property type="protein sequence ID" value="KAF2656091.1"/>
    <property type="molecule type" value="Genomic_DNA"/>
</dbReference>
<evidence type="ECO:0000313" key="2">
    <source>
        <dbReference type="Proteomes" id="UP000799324"/>
    </source>
</evidence>
<dbReference type="InterPro" id="IPR037136">
    <property type="entry name" value="RNA3'_phos_cyclase_dom_sf"/>
</dbReference>
<evidence type="ECO:0000313" key="1">
    <source>
        <dbReference type="EMBL" id="KAF2656091.1"/>
    </source>
</evidence>
<protein>
    <submittedName>
        <fullName evidence="1">Uncharacterized protein</fullName>
    </submittedName>
</protein>
<gene>
    <name evidence="1" type="ORF">K491DRAFT_715639</name>
</gene>
<keyword evidence="2" id="KW-1185">Reference proteome</keyword>
<organism evidence="1 2">
    <name type="scientific">Lophiostoma macrostomum CBS 122681</name>
    <dbReference type="NCBI Taxonomy" id="1314788"/>
    <lineage>
        <taxon>Eukaryota</taxon>
        <taxon>Fungi</taxon>
        <taxon>Dikarya</taxon>
        <taxon>Ascomycota</taxon>
        <taxon>Pezizomycotina</taxon>
        <taxon>Dothideomycetes</taxon>
        <taxon>Pleosporomycetidae</taxon>
        <taxon>Pleosporales</taxon>
        <taxon>Lophiostomataceae</taxon>
        <taxon>Lophiostoma</taxon>
    </lineage>
</organism>
<dbReference type="Proteomes" id="UP000799324">
    <property type="component" value="Unassembled WGS sequence"/>
</dbReference>
<proteinExistence type="predicted"/>